<comment type="subcellular location">
    <subcellularLocation>
        <location evidence="1 9">Cell membrane</location>
        <topology evidence="1 9">Multi-pass membrane protein</topology>
    </subcellularLocation>
</comment>
<dbReference type="GO" id="GO:0005886">
    <property type="term" value="C:plasma membrane"/>
    <property type="evidence" value="ECO:0007669"/>
    <property type="project" value="UniProtKB-SubCell"/>
</dbReference>
<evidence type="ECO:0000256" key="1">
    <source>
        <dbReference type="ARBA" id="ARBA00004651"/>
    </source>
</evidence>
<comment type="pathway">
    <text evidence="2 9">Cofactor biosynthesis; adenosylcobalamin biosynthesis.</text>
</comment>
<reference evidence="10 11" key="1">
    <citation type="submission" date="2019-09" db="EMBL/GenBank/DDBJ databases">
        <title>Genome sequencing of strain KACC 21233.</title>
        <authorList>
            <person name="Heo J."/>
            <person name="Kim S.-J."/>
            <person name="Kim J.-S."/>
            <person name="Hong S.-B."/>
            <person name="Kwon S.-W."/>
        </authorList>
    </citation>
    <scope>NUCLEOTIDE SEQUENCE [LARGE SCALE GENOMIC DNA]</scope>
    <source>
        <strain evidence="10 11">KACC 21233</strain>
    </source>
</reference>
<dbReference type="Proteomes" id="UP000324536">
    <property type="component" value="Chromosome"/>
</dbReference>
<accession>A0A5C1YRP9</accession>
<sequence>MLAFPLTTLIAAVVEGVFGYPERAYRLIKHPVVWQGNFITALDRGLNRQTASRSVRVASGGVATVALSVVPSVCAMLVARLCRSNPVICGVLASSCVAQRSLYEHVEAVALALESDGLEAGRYAVSMIVGRDPSALDEAAICRAAIESLAENFSDGVVAPLVWCFAFGLPGGVFYKAINTADSMIGHRNTRYEAFGKCAARVDDLINIPASRLAALWLVLAAWCGGLDWREALRTVWKDASHHRSPNAGWPEGALAGALGLSIGGPRVYDGELNAVHWVGRGRRDLTSADIRAALQLYRRACFLQGAVLGGLSLASFIQKQKRHVR</sequence>
<dbReference type="GO" id="GO:0009236">
    <property type="term" value="P:cobalamin biosynthetic process"/>
    <property type="evidence" value="ECO:0007669"/>
    <property type="project" value="UniProtKB-UniRule"/>
</dbReference>
<keyword evidence="7 9" id="KW-1133">Transmembrane helix</keyword>
<name>A0A5C1YRP9_9PROT</name>
<protein>
    <recommendedName>
        <fullName evidence="9">Cobalamin biosynthesis protein CobD</fullName>
    </recommendedName>
</protein>
<keyword evidence="5 9" id="KW-0169">Cobalamin biosynthesis</keyword>
<dbReference type="NCBIfam" id="TIGR00380">
    <property type="entry name" value="cobal_cbiB"/>
    <property type="match status" value="1"/>
</dbReference>
<dbReference type="PANTHER" id="PTHR34308">
    <property type="entry name" value="COBALAMIN BIOSYNTHESIS PROTEIN CBIB"/>
    <property type="match status" value="1"/>
</dbReference>
<comment type="function">
    <text evidence="9">Converts cobyric acid to cobinamide by the addition of aminopropanol on the F carboxylic group.</text>
</comment>
<dbReference type="KEGG" id="acek:FLP30_11490"/>
<dbReference type="UniPathway" id="UPA00148"/>
<proteinExistence type="inferred from homology"/>
<evidence type="ECO:0000256" key="3">
    <source>
        <dbReference type="ARBA" id="ARBA00006263"/>
    </source>
</evidence>
<dbReference type="GO" id="GO:0048472">
    <property type="term" value="F:threonine-phosphate decarboxylase activity"/>
    <property type="evidence" value="ECO:0007669"/>
    <property type="project" value="InterPro"/>
</dbReference>
<evidence type="ECO:0000313" key="10">
    <source>
        <dbReference type="EMBL" id="QEO18258.1"/>
    </source>
</evidence>
<dbReference type="PANTHER" id="PTHR34308:SF1">
    <property type="entry name" value="COBALAMIN BIOSYNTHESIS PROTEIN CBIB"/>
    <property type="match status" value="1"/>
</dbReference>
<evidence type="ECO:0000256" key="7">
    <source>
        <dbReference type="ARBA" id="ARBA00022989"/>
    </source>
</evidence>
<dbReference type="EMBL" id="CP043506">
    <property type="protein sequence ID" value="QEO18258.1"/>
    <property type="molecule type" value="Genomic_DNA"/>
</dbReference>
<dbReference type="InterPro" id="IPR004485">
    <property type="entry name" value="Cobalamin_biosynth_CobD/CbiB"/>
</dbReference>
<organism evidence="10 11">
    <name type="scientific">Acetobacter vaccinii</name>
    <dbReference type="NCBI Taxonomy" id="2592655"/>
    <lineage>
        <taxon>Bacteria</taxon>
        <taxon>Pseudomonadati</taxon>
        <taxon>Pseudomonadota</taxon>
        <taxon>Alphaproteobacteria</taxon>
        <taxon>Acetobacterales</taxon>
        <taxon>Acetobacteraceae</taxon>
        <taxon>Acetobacter</taxon>
    </lineage>
</organism>
<evidence type="ECO:0000256" key="4">
    <source>
        <dbReference type="ARBA" id="ARBA00022475"/>
    </source>
</evidence>
<evidence type="ECO:0000256" key="2">
    <source>
        <dbReference type="ARBA" id="ARBA00004953"/>
    </source>
</evidence>
<keyword evidence="8 9" id="KW-0472">Membrane</keyword>
<keyword evidence="11" id="KW-1185">Reference proteome</keyword>
<evidence type="ECO:0000256" key="6">
    <source>
        <dbReference type="ARBA" id="ARBA00022692"/>
    </source>
</evidence>
<keyword evidence="4 9" id="KW-1003">Cell membrane</keyword>
<dbReference type="HAMAP" id="MF_00024">
    <property type="entry name" value="CobD_CbiB"/>
    <property type="match status" value="1"/>
</dbReference>
<evidence type="ECO:0000256" key="8">
    <source>
        <dbReference type="ARBA" id="ARBA00023136"/>
    </source>
</evidence>
<evidence type="ECO:0000313" key="11">
    <source>
        <dbReference type="Proteomes" id="UP000324536"/>
    </source>
</evidence>
<comment type="similarity">
    <text evidence="3 9">Belongs to the CobD/CbiB family.</text>
</comment>
<dbReference type="GO" id="GO:0015420">
    <property type="term" value="F:ABC-type vitamin B12 transporter activity"/>
    <property type="evidence" value="ECO:0007669"/>
    <property type="project" value="UniProtKB-UniRule"/>
</dbReference>
<dbReference type="Pfam" id="PF03186">
    <property type="entry name" value="CobD_Cbib"/>
    <property type="match status" value="1"/>
</dbReference>
<dbReference type="AlphaFoldDB" id="A0A5C1YRP9"/>
<evidence type="ECO:0000256" key="5">
    <source>
        <dbReference type="ARBA" id="ARBA00022573"/>
    </source>
</evidence>
<dbReference type="OrthoDB" id="9811967at2"/>
<keyword evidence="6 9" id="KW-0812">Transmembrane</keyword>
<gene>
    <name evidence="9 10" type="primary">cobD</name>
    <name evidence="10" type="ORF">FLP30_11490</name>
</gene>
<evidence type="ECO:0000256" key="9">
    <source>
        <dbReference type="HAMAP-Rule" id="MF_00024"/>
    </source>
</evidence>